<evidence type="ECO:0000256" key="1">
    <source>
        <dbReference type="PROSITE-ProRule" id="PRU00529"/>
    </source>
</evidence>
<name>A0AAW6SMQ0_9BACI</name>
<dbReference type="AlphaFoldDB" id="A0AAW6SMQ0"/>
<evidence type="ECO:0000259" key="2">
    <source>
        <dbReference type="PROSITE" id="PS51165"/>
    </source>
</evidence>
<organism evidence="3 4">
    <name type="scientific">Heyndrickxia oleronia</name>
    <dbReference type="NCBI Taxonomy" id="38875"/>
    <lineage>
        <taxon>Bacteria</taxon>
        <taxon>Bacillati</taxon>
        <taxon>Bacillota</taxon>
        <taxon>Bacilli</taxon>
        <taxon>Bacillales</taxon>
        <taxon>Bacillaceae</taxon>
        <taxon>Heyndrickxia</taxon>
    </lineage>
</organism>
<dbReference type="GO" id="GO:0003723">
    <property type="term" value="F:RNA binding"/>
    <property type="evidence" value="ECO:0007669"/>
    <property type="project" value="UniProtKB-UniRule"/>
</dbReference>
<dbReference type="InterPro" id="IPR004114">
    <property type="entry name" value="THUMP_dom"/>
</dbReference>
<dbReference type="InterPro" id="IPR036269">
    <property type="entry name" value="Rho_N_sf"/>
</dbReference>
<dbReference type="GO" id="GO:0006353">
    <property type="term" value="P:DNA-templated transcription termination"/>
    <property type="evidence" value="ECO:0007669"/>
    <property type="project" value="InterPro"/>
</dbReference>
<evidence type="ECO:0000313" key="3">
    <source>
        <dbReference type="EMBL" id="MDH5160076.1"/>
    </source>
</evidence>
<evidence type="ECO:0000313" key="4">
    <source>
        <dbReference type="Proteomes" id="UP001159179"/>
    </source>
</evidence>
<sequence length="47" mass="5490">MNLLDELINEWKLTELKSFAIELKINNRSKMNKNELAEAITEKVENA</sequence>
<feature type="domain" description="THUMP" evidence="2">
    <location>
        <begin position="1"/>
        <end position="47"/>
    </location>
</feature>
<proteinExistence type="predicted"/>
<reference evidence="3" key="1">
    <citation type="submission" date="2023-03" db="EMBL/GenBank/DDBJ databases">
        <title>Bacterial isolates from washroom surfaces on a university campus.</title>
        <authorList>
            <person name="Holman D.B."/>
            <person name="Gzyl K.E."/>
            <person name="Taheri A.E."/>
        </authorList>
    </citation>
    <scope>NUCLEOTIDE SEQUENCE</scope>
    <source>
        <strain evidence="3">RD03</strain>
    </source>
</reference>
<dbReference type="RefSeq" id="WP_280615845.1">
    <property type="nucleotide sequence ID" value="NZ_JAROYP010000002.1"/>
</dbReference>
<keyword evidence="1" id="KW-0694">RNA-binding</keyword>
<dbReference type="PROSITE" id="PS51165">
    <property type="entry name" value="THUMP"/>
    <property type="match status" value="1"/>
</dbReference>
<comment type="caution">
    <text evidence="3">The sequence shown here is derived from an EMBL/GenBank/DDBJ whole genome shotgun (WGS) entry which is preliminary data.</text>
</comment>
<dbReference type="SUPFAM" id="SSF68912">
    <property type="entry name" value="Rho N-terminal domain-like"/>
    <property type="match status" value="1"/>
</dbReference>
<dbReference type="Proteomes" id="UP001159179">
    <property type="component" value="Unassembled WGS sequence"/>
</dbReference>
<protein>
    <submittedName>
        <fullName evidence="3">Rho termination factor N-terminal domain-containing protein</fullName>
    </submittedName>
</protein>
<dbReference type="Pfam" id="PF07498">
    <property type="entry name" value="Rho_N"/>
    <property type="match status" value="1"/>
</dbReference>
<accession>A0AAW6SMQ0</accession>
<dbReference type="EMBL" id="JAROYP010000002">
    <property type="protein sequence ID" value="MDH5160076.1"/>
    <property type="molecule type" value="Genomic_DNA"/>
</dbReference>
<gene>
    <name evidence="3" type="ORF">P5X88_03950</name>
</gene>
<dbReference type="InterPro" id="IPR011112">
    <property type="entry name" value="Rho-like_N"/>
</dbReference>